<dbReference type="PANTHER" id="PTHR47894">
    <property type="entry name" value="HTH-TYPE TRANSCRIPTIONAL REGULATOR GADX"/>
    <property type="match status" value="1"/>
</dbReference>
<dbReference type="Pfam" id="PF12625">
    <property type="entry name" value="Arabinose_bd"/>
    <property type="match status" value="1"/>
</dbReference>
<evidence type="ECO:0000259" key="4">
    <source>
        <dbReference type="PROSITE" id="PS01124"/>
    </source>
</evidence>
<dbReference type="SUPFAM" id="SSF46689">
    <property type="entry name" value="Homeodomain-like"/>
    <property type="match status" value="1"/>
</dbReference>
<dbReference type="SMART" id="SM00342">
    <property type="entry name" value="HTH_ARAC"/>
    <property type="match status" value="1"/>
</dbReference>
<keyword evidence="1" id="KW-0805">Transcription regulation</keyword>
<accession>A0AA37W1Y2</accession>
<dbReference type="AlphaFoldDB" id="A0AA37W1Y2"/>
<dbReference type="PROSITE" id="PS01124">
    <property type="entry name" value="HTH_ARAC_FAMILY_2"/>
    <property type="match status" value="1"/>
</dbReference>
<reference evidence="5" key="2">
    <citation type="submission" date="2023-01" db="EMBL/GenBank/DDBJ databases">
        <title>Draft genome sequence of Pseudoalteromonas tetraodonis strain NBRC 103034.</title>
        <authorList>
            <person name="Sun Q."/>
            <person name="Mori K."/>
        </authorList>
    </citation>
    <scope>NUCLEOTIDE SEQUENCE</scope>
    <source>
        <strain evidence="5">NBRC 103034</strain>
    </source>
</reference>
<feature type="domain" description="HTH araC/xylS-type" evidence="4">
    <location>
        <begin position="230"/>
        <end position="326"/>
    </location>
</feature>
<dbReference type="GO" id="GO:0000976">
    <property type="term" value="F:transcription cis-regulatory region binding"/>
    <property type="evidence" value="ECO:0007669"/>
    <property type="project" value="TreeGrafter"/>
</dbReference>
<evidence type="ECO:0000313" key="5">
    <source>
        <dbReference type="EMBL" id="GLQ01847.1"/>
    </source>
</evidence>
<dbReference type="GeneID" id="99693898"/>
<name>A0AA37W1Y2_9GAMM</name>
<evidence type="ECO:0000256" key="1">
    <source>
        <dbReference type="ARBA" id="ARBA00023015"/>
    </source>
</evidence>
<dbReference type="InterPro" id="IPR032687">
    <property type="entry name" value="AraC-type_N"/>
</dbReference>
<dbReference type="EMBL" id="BSNE01000002">
    <property type="protein sequence ID" value="GLQ01847.1"/>
    <property type="molecule type" value="Genomic_DNA"/>
</dbReference>
<dbReference type="Gene3D" id="1.10.10.60">
    <property type="entry name" value="Homeodomain-like"/>
    <property type="match status" value="1"/>
</dbReference>
<protein>
    <submittedName>
        <fullName evidence="5">AraC family transcriptional regulator</fullName>
    </submittedName>
</protein>
<reference evidence="5" key="1">
    <citation type="journal article" date="2014" name="Int. J. Syst. Evol. Microbiol.">
        <title>Complete genome sequence of Corynebacterium casei LMG S-19264T (=DSM 44701T), isolated from a smear-ripened cheese.</title>
        <authorList>
            <consortium name="US DOE Joint Genome Institute (JGI-PGF)"/>
            <person name="Walter F."/>
            <person name="Albersmeier A."/>
            <person name="Kalinowski J."/>
            <person name="Ruckert C."/>
        </authorList>
    </citation>
    <scope>NUCLEOTIDE SEQUENCE</scope>
    <source>
        <strain evidence="5">NBRC 103034</strain>
    </source>
</reference>
<keyword evidence="3" id="KW-0804">Transcription</keyword>
<evidence type="ECO:0000256" key="2">
    <source>
        <dbReference type="ARBA" id="ARBA00023125"/>
    </source>
</evidence>
<keyword evidence="2" id="KW-0238">DNA-binding</keyword>
<organism evidence="5 6">
    <name type="scientific">Pseudoalteromonas tetraodonis GFC</name>
    <dbReference type="NCBI Taxonomy" id="1315271"/>
    <lineage>
        <taxon>Bacteria</taxon>
        <taxon>Pseudomonadati</taxon>
        <taxon>Pseudomonadota</taxon>
        <taxon>Gammaproteobacteria</taxon>
        <taxon>Alteromonadales</taxon>
        <taxon>Pseudoalteromonadaceae</taxon>
        <taxon>Pseudoalteromonas</taxon>
    </lineage>
</organism>
<dbReference type="GO" id="GO:0003700">
    <property type="term" value="F:DNA-binding transcription factor activity"/>
    <property type="evidence" value="ECO:0007669"/>
    <property type="project" value="InterPro"/>
</dbReference>
<dbReference type="InterPro" id="IPR018060">
    <property type="entry name" value="HTH_AraC"/>
</dbReference>
<dbReference type="Pfam" id="PF12833">
    <property type="entry name" value="HTH_18"/>
    <property type="match status" value="1"/>
</dbReference>
<sequence length="327" mass="37110">MYFVSSQIIRSLTSYLASQGLNKEHLLNNITQGGQQLNNSRYKYPLADYEQLMAIGAKHLNRNTVGLEFGQALNAQNWGLLGHIALVSDSLLSALQHALKLHTLVRNIGTISLHHHPQHSSLEWHPKTPVTHFMADELFSSWLAFAQQCCEWQAPLMLSQIKLMRPQPPINEVKQYQSVFNCPIEFNSTTNSMIFDSQLLHCPLKGANNELETLLAAQAINYNHEAQYISQLKALITQHLPERLSVQQAAQALALSTRSLQRYLKQQHTSYSKIIDEICKQQALILLKQGLSSLNIATALGFSEQSAFQRAFKRWYCITPKKYLTEK</sequence>
<evidence type="ECO:0000313" key="6">
    <source>
        <dbReference type="Proteomes" id="UP001161408"/>
    </source>
</evidence>
<dbReference type="PANTHER" id="PTHR47894:SF1">
    <property type="entry name" value="HTH-TYPE TRANSCRIPTIONAL REGULATOR VQSM"/>
    <property type="match status" value="1"/>
</dbReference>
<keyword evidence="6" id="KW-1185">Reference proteome</keyword>
<dbReference type="GO" id="GO:0005829">
    <property type="term" value="C:cytosol"/>
    <property type="evidence" value="ECO:0007669"/>
    <property type="project" value="TreeGrafter"/>
</dbReference>
<gene>
    <name evidence="5" type="primary">adiY</name>
    <name evidence="5" type="ORF">GCM10007914_07280</name>
</gene>
<dbReference type="RefSeq" id="WP_013465737.1">
    <property type="nucleotide sequence ID" value="NZ_BJXY01000006.1"/>
</dbReference>
<dbReference type="Proteomes" id="UP001161408">
    <property type="component" value="Unassembled WGS sequence"/>
</dbReference>
<evidence type="ECO:0000256" key="3">
    <source>
        <dbReference type="ARBA" id="ARBA00023163"/>
    </source>
</evidence>
<dbReference type="InterPro" id="IPR009057">
    <property type="entry name" value="Homeodomain-like_sf"/>
</dbReference>
<comment type="caution">
    <text evidence="5">The sequence shown here is derived from an EMBL/GenBank/DDBJ whole genome shotgun (WGS) entry which is preliminary data.</text>
</comment>
<proteinExistence type="predicted"/>